<dbReference type="InterPro" id="IPR036705">
    <property type="entry name" value="Ribosyl_crysJ1_sf"/>
</dbReference>
<dbReference type="RefSeq" id="WP_380548460.1">
    <property type="nucleotide sequence ID" value="NZ_JBHEZY010000001.1"/>
</dbReference>
<evidence type="ECO:0000313" key="2">
    <source>
        <dbReference type="EMBL" id="MFC1429685.1"/>
    </source>
</evidence>
<protein>
    <submittedName>
        <fullName evidence="2">ADP-ribosylglycohydrolase family protein</fullName>
    </submittedName>
</protein>
<dbReference type="EMBL" id="JBHEZY010000001">
    <property type="protein sequence ID" value="MFC1429685.1"/>
    <property type="molecule type" value="Genomic_DNA"/>
</dbReference>
<accession>A0ABV6WUG1</accession>
<sequence length="365" mass="37711">MSSGPQQVHVQAHASLDGLVLGDAFGDGWFTRSDEAIEELWAARQLRPAPWLWTDDSAMALVLFAHLTAHGEVRPDGLASEFAAEYARDQGRKYGPSMHGVLRRIGAGEDWRTVTTGQFGGQGSYGNGAAMRVAPLGAWFRDDLSVAAEQARLSALTTHAHPEAVAGAMAVAVAAALAAASADGRDAAPRAEFLREVAAFVPDSDVRARLLVAAGFPEHTSVRHAASVLGSGTLISAPDTVPFALWSAAGHPDDLPEALWQTVAGWGDRDTTCAMAGGVVAARTGTGAVPAAWWRACEEIPAWSGWSGGGGLSGGGGWSGGGGLSGGPAQDLDPQSPWSLGRHSSAQRPSSTRAGRRAAPVSVRS</sequence>
<feature type="compositionally biased region" description="Gly residues" evidence="1">
    <location>
        <begin position="308"/>
        <end position="326"/>
    </location>
</feature>
<evidence type="ECO:0000256" key="1">
    <source>
        <dbReference type="SAM" id="MobiDB-lite"/>
    </source>
</evidence>
<organism evidence="2 3">
    <name type="scientific">Streptacidiphilus alkalitolerans</name>
    <dbReference type="NCBI Taxonomy" id="3342712"/>
    <lineage>
        <taxon>Bacteria</taxon>
        <taxon>Bacillati</taxon>
        <taxon>Actinomycetota</taxon>
        <taxon>Actinomycetes</taxon>
        <taxon>Kitasatosporales</taxon>
        <taxon>Streptomycetaceae</taxon>
        <taxon>Streptacidiphilus</taxon>
    </lineage>
</organism>
<dbReference type="SUPFAM" id="SSF101478">
    <property type="entry name" value="ADP-ribosylglycohydrolase"/>
    <property type="match status" value="1"/>
</dbReference>
<dbReference type="Proteomes" id="UP001592530">
    <property type="component" value="Unassembled WGS sequence"/>
</dbReference>
<name>A0ABV6WUG1_9ACTN</name>
<feature type="region of interest" description="Disordered" evidence="1">
    <location>
        <begin position="308"/>
        <end position="365"/>
    </location>
</feature>
<comment type="caution">
    <text evidence="2">The sequence shown here is derived from an EMBL/GenBank/DDBJ whole genome shotgun (WGS) entry which is preliminary data.</text>
</comment>
<dbReference type="Pfam" id="PF03747">
    <property type="entry name" value="ADP_ribosyl_GH"/>
    <property type="match status" value="1"/>
</dbReference>
<dbReference type="Gene3D" id="1.10.4080.10">
    <property type="entry name" value="ADP-ribosylation/Crystallin J1"/>
    <property type="match status" value="1"/>
</dbReference>
<dbReference type="InterPro" id="IPR050792">
    <property type="entry name" value="ADP-ribosylglycohydrolase"/>
</dbReference>
<dbReference type="InterPro" id="IPR005502">
    <property type="entry name" value="Ribosyl_crysJ1"/>
</dbReference>
<dbReference type="PANTHER" id="PTHR16222">
    <property type="entry name" value="ADP-RIBOSYLGLYCOHYDROLASE"/>
    <property type="match status" value="1"/>
</dbReference>
<proteinExistence type="predicted"/>
<evidence type="ECO:0000313" key="3">
    <source>
        <dbReference type="Proteomes" id="UP001592530"/>
    </source>
</evidence>
<reference evidence="2 3" key="1">
    <citation type="submission" date="2024-09" db="EMBL/GenBank/DDBJ databases">
        <authorList>
            <person name="Lee S.D."/>
        </authorList>
    </citation>
    <scope>NUCLEOTIDE SEQUENCE [LARGE SCALE GENOMIC DNA]</scope>
    <source>
        <strain evidence="2 3">N1-3</strain>
    </source>
</reference>
<gene>
    <name evidence="2" type="ORF">ACEZDB_03325</name>
</gene>
<feature type="compositionally biased region" description="Polar residues" evidence="1">
    <location>
        <begin position="336"/>
        <end position="353"/>
    </location>
</feature>
<dbReference type="PANTHER" id="PTHR16222:SF12">
    <property type="entry name" value="ADP-RIBOSYLGLYCOHYDROLASE-RELATED"/>
    <property type="match status" value="1"/>
</dbReference>